<dbReference type="EMBL" id="VSWC01000092">
    <property type="protein sequence ID" value="KAA1090651.1"/>
    <property type="molecule type" value="Genomic_DNA"/>
</dbReference>
<gene>
    <name evidence="2" type="ORF">PGT21_008923</name>
    <name evidence="1" type="ORF">PGTUg99_023819</name>
</gene>
<sequence length="52" mass="6040">MDTEIERRCARAIYFKTEAWFQEVGSSECDAIPKVLELGYQDDTAIVELRLE</sequence>
<comment type="caution">
    <text evidence="2">The sequence shown here is derived from an EMBL/GenBank/DDBJ whole genome shotgun (WGS) entry which is preliminary data.</text>
</comment>
<name>A0A5B0NMX0_PUCGR</name>
<dbReference type="Proteomes" id="UP000325313">
    <property type="component" value="Unassembled WGS sequence"/>
</dbReference>
<dbReference type="AlphaFoldDB" id="A0A5B0NMX0"/>
<evidence type="ECO:0000313" key="2">
    <source>
        <dbReference type="EMBL" id="KAA1090651.1"/>
    </source>
</evidence>
<accession>A0A5B0NMX0</accession>
<protein>
    <submittedName>
        <fullName evidence="2">Uncharacterized protein</fullName>
    </submittedName>
</protein>
<evidence type="ECO:0000313" key="4">
    <source>
        <dbReference type="Proteomes" id="UP000325313"/>
    </source>
</evidence>
<evidence type="ECO:0000313" key="3">
    <source>
        <dbReference type="Proteomes" id="UP000324748"/>
    </source>
</evidence>
<proteinExistence type="predicted"/>
<organism evidence="2 3">
    <name type="scientific">Puccinia graminis f. sp. tritici</name>
    <dbReference type="NCBI Taxonomy" id="56615"/>
    <lineage>
        <taxon>Eukaryota</taxon>
        <taxon>Fungi</taxon>
        <taxon>Dikarya</taxon>
        <taxon>Basidiomycota</taxon>
        <taxon>Pucciniomycotina</taxon>
        <taxon>Pucciniomycetes</taxon>
        <taxon>Pucciniales</taxon>
        <taxon>Pucciniaceae</taxon>
        <taxon>Puccinia</taxon>
    </lineage>
</organism>
<dbReference type="Proteomes" id="UP000324748">
    <property type="component" value="Unassembled WGS sequence"/>
</dbReference>
<reference evidence="3 4" key="1">
    <citation type="submission" date="2019-05" db="EMBL/GenBank/DDBJ databases">
        <title>Emergence of the Ug99 lineage of the wheat stem rust pathogen through somatic hybridization.</title>
        <authorList>
            <person name="Li F."/>
            <person name="Upadhyaya N.M."/>
            <person name="Sperschneider J."/>
            <person name="Matny O."/>
            <person name="Nguyen-Phuc H."/>
            <person name="Mago R."/>
            <person name="Raley C."/>
            <person name="Miller M.E."/>
            <person name="Silverstein K.A.T."/>
            <person name="Henningsen E."/>
            <person name="Hirsch C.D."/>
            <person name="Visser B."/>
            <person name="Pretorius Z.A."/>
            <person name="Steffenson B.J."/>
            <person name="Schwessinger B."/>
            <person name="Dodds P.N."/>
            <person name="Figueroa M."/>
        </authorList>
    </citation>
    <scope>NUCLEOTIDE SEQUENCE [LARGE SCALE GENOMIC DNA]</scope>
    <source>
        <strain evidence="2">21-0</strain>
        <strain evidence="1 4">Ug99</strain>
    </source>
</reference>
<evidence type="ECO:0000313" key="1">
    <source>
        <dbReference type="EMBL" id="KAA1074136.1"/>
    </source>
</evidence>
<keyword evidence="3" id="KW-1185">Reference proteome</keyword>
<dbReference type="EMBL" id="VDEP01000473">
    <property type="protein sequence ID" value="KAA1074136.1"/>
    <property type="molecule type" value="Genomic_DNA"/>
</dbReference>